<feature type="region of interest" description="Disordered" evidence="1">
    <location>
        <begin position="47"/>
        <end position="77"/>
    </location>
</feature>
<dbReference type="AlphaFoldDB" id="A0AAV7VZB7"/>
<evidence type="ECO:0000313" key="3">
    <source>
        <dbReference type="Proteomes" id="UP001066276"/>
    </source>
</evidence>
<reference evidence="2" key="1">
    <citation type="journal article" date="2022" name="bioRxiv">
        <title>Sequencing and chromosome-scale assembly of the giantPleurodeles waltlgenome.</title>
        <authorList>
            <person name="Brown T."/>
            <person name="Elewa A."/>
            <person name="Iarovenko S."/>
            <person name="Subramanian E."/>
            <person name="Araus A.J."/>
            <person name="Petzold A."/>
            <person name="Susuki M."/>
            <person name="Suzuki K.-i.T."/>
            <person name="Hayashi T."/>
            <person name="Toyoda A."/>
            <person name="Oliveira C."/>
            <person name="Osipova E."/>
            <person name="Leigh N.D."/>
            <person name="Simon A."/>
            <person name="Yun M.H."/>
        </authorList>
    </citation>
    <scope>NUCLEOTIDE SEQUENCE</scope>
    <source>
        <strain evidence="2">20211129_DDA</strain>
        <tissue evidence="2">Liver</tissue>
    </source>
</reference>
<evidence type="ECO:0000313" key="2">
    <source>
        <dbReference type="EMBL" id="KAJ1207034.1"/>
    </source>
</evidence>
<evidence type="ECO:0000256" key="1">
    <source>
        <dbReference type="SAM" id="MobiDB-lite"/>
    </source>
</evidence>
<dbReference type="Proteomes" id="UP001066276">
    <property type="component" value="Chromosome 1_2"/>
</dbReference>
<gene>
    <name evidence="2" type="ORF">NDU88_002427</name>
</gene>
<organism evidence="2 3">
    <name type="scientific">Pleurodeles waltl</name>
    <name type="common">Iberian ribbed newt</name>
    <dbReference type="NCBI Taxonomy" id="8319"/>
    <lineage>
        <taxon>Eukaryota</taxon>
        <taxon>Metazoa</taxon>
        <taxon>Chordata</taxon>
        <taxon>Craniata</taxon>
        <taxon>Vertebrata</taxon>
        <taxon>Euteleostomi</taxon>
        <taxon>Amphibia</taxon>
        <taxon>Batrachia</taxon>
        <taxon>Caudata</taxon>
        <taxon>Salamandroidea</taxon>
        <taxon>Salamandridae</taxon>
        <taxon>Pleurodelinae</taxon>
        <taxon>Pleurodeles</taxon>
    </lineage>
</organism>
<proteinExistence type="predicted"/>
<comment type="caution">
    <text evidence="2">The sequence shown here is derived from an EMBL/GenBank/DDBJ whole genome shotgun (WGS) entry which is preliminary data.</text>
</comment>
<keyword evidence="3" id="KW-1185">Reference proteome</keyword>
<name>A0AAV7VZB7_PLEWA</name>
<dbReference type="EMBL" id="JANPWB010000002">
    <property type="protein sequence ID" value="KAJ1207034.1"/>
    <property type="molecule type" value="Genomic_DNA"/>
</dbReference>
<feature type="compositionally biased region" description="Basic and acidic residues" evidence="1">
    <location>
        <begin position="48"/>
        <end position="57"/>
    </location>
</feature>
<protein>
    <submittedName>
        <fullName evidence="2">Uncharacterized protein</fullName>
    </submittedName>
</protein>
<accession>A0AAV7VZB7</accession>
<sequence>MSRHRMPDANLVWSMLWEPNSALLIQVMRQEPEQKLPHIHLSCNAMQRKADRNDRRVAGRTHRSMSSSGSDCDRGRD</sequence>